<dbReference type="InterPro" id="IPR013785">
    <property type="entry name" value="Aldolase_TIM"/>
</dbReference>
<dbReference type="NCBIfam" id="TIGR04167">
    <property type="entry name" value="rSAM_SeCys"/>
    <property type="match status" value="1"/>
</dbReference>
<protein>
    <submittedName>
        <fullName evidence="7">Radical SAM/Cys-rich domain protein</fullName>
    </submittedName>
</protein>
<dbReference type="InterPro" id="IPR058240">
    <property type="entry name" value="rSAM_sf"/>
</dbReference>
<evidence type="ECO:0000313" key="8">
    <source>
        <dbReference type="Proteomes" id="UP000280307"/>
    </source>
</evidence>
<evidence type="ECO:0000256" key="1">
    <source>
        <dbReference type="ARBA" id="ARBA00022691"/>
    </source>
</evidence>
<dbReference type="Pfam" id="PF04055">
    <property type="entry name" value="Radical_SAM"/>
    <property type="match status" value="1"/>
</dbReference>
<dbReference type="GO" id="GO:0003824">
    <property type="term" value="F:catalytic activity"/>
    <property type="evidence" value="ECO:0007669"/>
    <property type="project" value="InterPro"/>
</dbReference>
<dbReference type="InterPro" id="IPR026351">
    <property type="entry name" value="rSAM_ArsS-like"/>
</dbReference>
<sequence>MRKISLIPTLAHGAHPLADAAVQRRQLAEVPIPRFAAKLSEVGAGPLRAAPRIEVLQINVGRRCNQTCLHCHVDAGPDRTEVMADDVMDACLRFIEHAAIPTLDITGGAPEMHPAFATLVRRARALGCHVIDRCNLTITGLPNYAYLPAFLAEQQVEVIASLPHYALETTDAQRGAGVFAESLAALQRFNAVGYGQPAGPTLNLITNPLGGSLPAPQAQLEAEWRHELMVRYGISFTRLYTLTNMPISRFLAQLVAQGELTAYMQLLVEAFNPGTVAGLMCRNTLSVGWDGRLYDCDFNQMLAMALPQTIFEVTPEDLAERTIRVGSHCYACTAASGST</sequence>
<dbReference type="Pfam" id="PF12345">
    <property type="entry name" value="DUF3641"/>
    <property type="match status" value="1"/>
</dbReference>
<dbReference type="SUPFAM" id="SSF102114">
    <property type="entry name" value="Radical SAM enzymes"/>
    <property type="match status" value="1"/>
</dbReference>
<dbReference type="GO" id="GO:0046872">
    <property type="term" value="F:metal ion binding"/>
    <property type="evidence" value="ECO:0007669"/>
    <property type="project" value="UniProtKB-KW"/>
</dbReference>
<keyword evidence="4" id="KW-0411">Iron-sulfur</keyword>
<evidence type="ECO:0000313" key="7">
    <source>
        <dbReference type="EMBL" id="RRR66004.1"/>
    </source>
</evidence>
<feature type="domain" description="Radical SAM core" evidence="5">
    <location>
        <begin position="58"/>
        <end position="193"/>
    </location>
</feature>
<evidence type="ECO:0000259" key="6">
    <source>
        <dbReference type="Pfam" id="PF12345"/>
    </source>
</evidence>
<comment type="caution">
    <text evidence="7">The sequence shown here is derived from an EMBL/GenBank/DDBJ whole genome shotgun (WGS) entry which is preliminary data.</text>
</comment>
<name>A0A426TRC2_9CHLR</name>
<gene>
    <name evidence="7" type="ORF">EI684_21565</name>
</gene>
<dbReference type="PANTHER" id="PTHR43728">
    <property type="entry name" value="SLR0304 PROTEIN"/>
    <property type="match status" value="1"/>
</dbReference>
<dbReference type="InterPro" id="IPR024521">
    <property type="entry name" value="ArsS-like_C"/>
</dbReference>
<evidence type="ECO:0000256" key="3">
    <source>
        <dbReference type="ARBA" id="ARBA00023004"/>
    </source>
</evidence>
<keyword evidence="2" id="KW-0479">Metal-binding</keyword>
<dbReference type="GO" id="GO:0051536">
    <property type="term" value="F:iron-sulfur cluster binding"/>
    <property type="evidence" value="ECO:0007669"/>
    <property type="project" value="UniProtKB-KW"/>
</dbReference>
<dbReference type="SFLD" id="SFLDS00029">
    <property type="entry name" value="Radical_SAM"/>
    <property type="match status" value="1"/>
</dbReference>
<dbReference type="Gene3D" id="3.20.20.70">
    <property type="entry name" value="Aldolase class I"/>
    <property type="match status" value="1"/>
</dbReference>
<evidence type="ECO:0000256" key="4">
    <source>
        <dbReference type="ARBA" id="ARBA00023014"/>
    </source>
</evidence>
<dbReference type="EMBL" id="RSAS01000891">
    <property type="protein sequence ID" value="RRR66004.1"/>
    <property type="molecule type" value="Genomic_DNA"/>
</dbReference>
<organism evidence="7 8">
    <name type="scientific">Candidatus Viridilinea halotolerans</name>
    <dbReference type="NCBI Taxonomy" id="2491704"/>
    <lineage>
        <taxon>Bacteria</taxon>
        <taxon>Bacillati</taxon>
        <taxon>Chloroflexota</taxon>
        <taxon>Chloroflexia</taxon>
        <taxon>Chloroflexales</taxon>
        <taxon>Chloroflexineae</taxon>
        <taxon>Oscillochloridaceae</taxon>
        <taxon>Candidatus Viridilinea</taxon>
    </lineage>
</organism>
<dbReference type="Proteomes" id="UP000280307">
    <property type="component" value="Unassembled WGS sequence"/>
</dbReference>
<evidence type="ECO:0000259" key="5">
    <source>
        <dbReference type="Pfam" id="PF04055"/>
    </source>
</evidence>
<dbReference type="CDD" id="cd01335">
    <property type="entry name" value="Radical_SAM"/>
    <property type="match status" value="1"/>
</dbReference>
<evidence type="ECO:0000256" key="2">
    <source>
        <dbReference type="ARBA" id="ARBA00022723"/>
    </source>
</evidence>
<dbReference type="PANTHER" id="PTHR43728:SF1">
    <property type="entry name" value="FE-S OXIDOREDUCTASE"/>
    <property type="match status" value="1"/>
</dbReference>
<keyword evidence="3" id="KW-0408">Iron</keyword>
<proteinExistence type="predicted"/>
<dbReference type="InterPro" id="IPR007197">
    <property type="entry name" value="rSAM"/>
</dbReference>
<dbReference type="AlphaFoldDB" id="A0A426TRC2"/>
<feature type="domain" description="Arsenosugar biosynthesis radical SAM protein ArsS-like C-terminal" evidence="6">
    <location>
        <begin position="213"/>
        <end position="339"/>
    </location>
</feature>
<accession>A0A426TRC2</accession>
<keyword evidence="1" id="KW-0949">S-adenosyl-L-methionine</keyword>
<reference evidence="7 8" key="1">
    <citation type="submission" date="2018-12" db="EMBL/GenBank/DDBJ databases">
        <title>Genome Sequence of Candidatus Viridilinea halotolerans isolated from saline sulfide-rich spring.</title>
        <authorList>
            <person name="Grouzdev D.S."/>
            <person name="Burganskaya E.I."/>
            <person name="Krutkina M.S."/>
            <person name="Sukhacheva M.V."/>
            <person name="Gorlenko V.M."/>
        </authorList>
    </citation>
    <scope>NUCLEOTIDE SEQUENCE [LARGE SCALE GENOMIC DNA]</scope>
    <source>
        <strain evidence="7">Chok-6</strain>
    </source>
</reference>